<organism evidence="1 2">
    <name type="scientific">Rhodoferax lacus</name>
    <dbReference type="NCBI Taxonomy" id="2184758"/>
    <lineage>
        <taxon>Bacteria</taxon>
        <taxon>Pseudomonadati</taxon>
        <taxon>Pseudomonadota</taxon>
        <taxon>Betaproteobacteria</taxon>
        <taxon>Burkholderiales</taxon>
        <taxon>Comamonadaceae</taxon>
        <taxon>Rhodoferax</taxon>
    </lineage>
</organism>
<accession>A0A3E1RD73</accession>
<comment type="caution">
    <text evidence="1">The sequence shown here is derived from an EMBL/GenBank/DDBJ whole genome shotgun (WGS) entry which is preliminary data.</text>
</comment>
<sequence length="64" mass="7276">MPKEAAFAMKREFVQNQRQACEHDNFPEQKVQTARTTIQAGLCTPDEVVEEQFLARRAKVAGLL</sequence>
<evidence type="ECO:0000313" key="2">
    <source>
        <dbReference type="Proteomes" id="UP000260665"/>
    </source>
</evidence>
<reference evidence="1 2" key="1">
    <citation type="submission" date="2018-05" db="EMBL/GenBank/DDBJ databases">
        <title>Rhodoferax soyangensis sp.nov., isolated from an oligotrophic freshwater lake.</title>
        <authorList>
            <person name="Park M."/>
        </authorList>
    </citation>
    <scope>NUCLEOTIDE SEQUENCE [LARGE SCALE GENOMIC DNA]</scope>
    <source>
        <strain evidence="1 2">IMCC26218</strain>
    </source>
</reference>
<proteinExistence type="predicted"/>
<keyword evidence="2" id="KW-1185">Reference proteome</keyword>
<dbReference type="EMBL" id="QFZK01000004">
    <property type="protein sequence ID" value="RFO97309.1"/>
    <property type="molecule type" value="Genomic_DNA"/>
</dbReference>
<evidence type="ECO:0000313" key="1">
    <source>
        <dbReference type="EMBL" id="RFO97309.1"/>
    </source>
</evidence>
<dbReference type="Proteomes" id="UP000260665">
    <property type="component" value="Unassembled WGS sequence"/>
</dbReference>
<dbReference type="AlphaFoldDB" id="A0A3E1RD73"/>
<gene>
    <name evidence="1" type="ORF">DIC66_09280</name>
</gene>
<name>A0A3E1RD73_9BURK</name>
<protein>
    <submittedName>
        <fullName evidence="1">Uncharacterized protein</fullName>
    </submittedName>
</protein>